<proteinExistence type="predicted"/>
<evidence type="ECO:0000256" key="1">
    <source>
        <dbReference type="SAM" id="Phobius"/>
    </source>
</evidence>
<accession>A0A3Q0EX99</accession>
<sequence length="89" mass="10306">MALQHDQVKQGLGGRVRLILSGAAPLSAHLEGYLLWRLAVMSYEDMRIFMWVTGVRFFFVILVMPNHVQYLLVYLVQHSQPKLRSLHVD</sequence>
<reference evidence="3 4" key="2">
    <citation type="submission" date="2025-04" db="UniProtKB">
        <authorList>
            <consortium name="RefSeq"/>
        </authorList>
    </citation>
    <scope>IDENTIFICATION</scope>
    <source>
        <tissue evidence="3 4">Leaf</tissue>
    </source>
</reference>
<dbReference type="GeneID" id="106757847"/>
<dbReference type="RefSeq" id="XP_022635064.1">
    <property type="nucleotide sequence ID" value="XM_022779343.1"/>
</dbReference>
<evidence type="ECO:0000313" key="3">
    <source>
        <dbReference type="RefSeq" id="XP_022635064.1"/>
    </source>
</evidence>
<keyword evidence="1" id="KW-1133">Transmembrane helix</keyword>
<keyword evidence="1" id="KW-0472">Membrane</keyword>
<keyword evidence="2" id="KW-1185">Reference proteome</keyword>
<keyword evidence="1" id="KW-0812">Transmembrane</keyword>
<organism evidence="2 3">
    <name type="scientific">Vigna radiata var. radiata</name>
    <name type="common">Mung bean</name>
    <name type="synonym">Phaseolus aureus</name>
    <dbReference type="NCBI Taxonomy" id="3916"/>
    <lineage>
        <taxon>Eukaryota</taxon>
        <taxon>Viridiplantae</taxon>
        <taxon>Streptophyta</taxon>
        <taxon>Embryophyta</taxon>
        <taxon>Tracheophyta</taxon>
        <taxon>Spermatophyta</taxon>
        <taxon>Magnoliopsida</taxon>
        <taxon>eudicotyledons</taxon>
        <taxon>Gunneridae</taxon>
        <taxon>Pentapetalae</taxon>
        <taxon>rosids</taxon>
        <taxon>fabids</taxon>
        <taxon>Fabales</taxon>
        <taxon>Fabaceae</taxon>
        <taxon>Papilionoideae</taxon>
        <taxon>50 kb inversion clade</taxon>
        <taxon>NPAAA clade</taxon>
        <taxon>indigoferoid/millettioid clade</taxon>
        <taxon>Phaseoleae</taxon>
        <taxon>Vigna</taxon>
    </lineage>
</organism>
<dbReference type="Proteomes" id="UP000087766">
    <property type="component" value="Chromosome 3"/>
</dbReference>
<dbReference type="RefSeq" id="XP_022635065.1">
    <property type="nucleotide sequence ID" value="XM_022779344.1"/>
</dbReference>
<dbReference type="KEGG" id="vra:106757847"/>
<gene>
    <name evidence="3 4" type="primary">LOC106757847</name>
</gene>
<evidence type="ECO:0000313" key="2">
    <source>
        <dbReference type="Proteomes" id="UP000087766"/>
    </source>
</evidence>
<reference evidence="2" key="1">
    <citation type="journal article" date="2014" name="Nat. Commun.">
        <title>Genome sequence of mungbean and insights into evolution within Vigna species.</title>
        <authorList>
            <person name="Kang Y.J."/>
            <person name="Kim S.K."/>
            <person name="Kim M.Y."/>
            <person name="Lestari P."/>
            <person name="Kim K.H."/>
            <person name="Ha B.K."/>
            <person name="Jun T.H."/>
            <person name="Hwang W.J."/>
            <person name="Lee T."/>
            <person name="Lee J."/>
            <person name="Shim S."/>
            <person name="Yoon M.Y."/>
            <person name="Jang Y.E."/>
            <person name="Han K.S."/>
            <person name="Taeprayoon P."/>
            <person name="Yoon N."/>
            <person name="Somta P."/>
            <person name="Tanya P."/>
            <person name="Kim K.S."/>
            <person name="Gwag J.G."/>
            <person name="Moon J.K."/>
            <person name="Lee Y.H."/>
            <person name="Park B.S."/>
            <person name="Bombarely A."/>
            <person name="Doyle J.J."/>
            <person name="Jackson S.A."/>
            <person name="Schafleitner R."/>
            <person name="Srinives P."/>
            <person name="Varshney R.K."/>
            <person name="Lee S.H."/>
        </authorList>
    </citation>
    <scope>NUCLEOTIDE SEQUENCE [LARGE SCALE GENOMIC DNA]</scope>
    <source>
        <strain evidence="2">cv. VC1973A</strain>
    </source>
</reference>
<evidence type="ECO:0000313" key="4">
    <source>
        <dbReference type="RefSeq" id="XP_022635065.1"/>
    </source>
</evidence>
<dbReference type="AlphaFoldDB" id="A0A3Q0EX99"/>
<feature type="transmembrane region" description="Helical" evidence="1">
    <location>
        <begin position="48"/>
        <end position="76"/>
    </location>
</feature>
<protein>
    <submittedName>
        <fullName evidence="3 4">Uncharacterized protein LOC106757847</fullName>
    </submittedName>
</protein>
<name>A0A3Q0EX99_VIGRR</name>